<evidence type="ECO:0000313" key="3">
    <source>
        <dbReference type="Proteomes" id="UP001562354"/>
    </source>
</evidence>
<organism evidence="2 3">
    <name type="scientific">Neodothiora populina</name>
    <dbReference type="NCBI Taxonomy" id="2781224"/>
    <lineage>
        <taxon>Eukaryota</taxon>
        <taxon>Fungi</taxon>
        <taxon>Dikarya</taxon>
        <taxon>Ascomycota</taxon>
        <taxon>Pezizomycotina</taxon>
        <taxon>Dothideomycetes</taxon>
        <taxon>Dothideomycetidae</taxon>
        <taxon>Dothideales</taxon>
        <taxon>Dothioraceae</taxon>
        <taxon>Neodothiora</taxon>
    </lineage>
</organism>
<sequence length="308" mass="32068">MSDQTNHSPPNGPATRRRSSFAGQAFAGLFGGRNRSTSQSDANYSPPGQYTGPITAAAAQANQRRLSVSTLGVGTSPPGSGAYFVGRARRDSVSSSAADESAVEEELSSATVSQPATPFARRASFGARALRDMNKNGGGNGGNNGSNGRVSTSTIPEEDSTLYCFSDGGGGGGEGGKKGRSSPIDVAGSGRYTSPTTAKGRGLSSSSTRTAGGLGFVSSFVLHSPRDDVLTFRDRTESGFNWADNMRTRAERTSFGGATQMGTSPVMGSHHRAKSVAVMDQPVRESPRAAPPLDYTQERILKGDFYMD</sequence>
<accession>A0ABR3PF09</accession>
<reference evidence="2 3" key="1">
    <citation type="submission" date="2024-07" db="EMBL/GenBank/DDBJ databases">
        <title>Draft sequence of the Neodothiora populina.</title>
        <authorList>
            <person name="Drown D.D."/>
            <person name="Schuette U.S."/>
            <person name="Buechlein A.B."/>
            <person name="Rusch D.R."/>
            <person name="Winton L.W."/>
            <person name="Adams G.A."/>
        </authorList>
    </citation>
    <scope>NUCLEOTIDE SEQUENCE [LARGE SCALE GENOMIC DNA]</scope>
    <source>
        <strain evidence="2 3">CPC 39397</strain>
    </source>
</reference>
<dbReference type="RefSeq" id="XP_069200917.1">
    <property type="nucleotide sequence ID" value="XM_069343103.1"/>
</dbReference>
<gene>
    <name evidence="2" type="ORF">AAFC00_003606</name>
</gene>
<protein>
    <submittedName>
        <fullName evidence="2">Uncharacterized protein</fullName>
    </submittedName>
</protein>
<evidence type="ECO:0000256" key="1">
    <source>
        <dbReference type="SAM" id="MobiDB-lite"/>
    </source>
</evidence>
<evidence type="ECO:0000313" key="2">
    <source>
        <dbReference type="EMBL" id="KAL1304642.1"/>
    </source>
</evidence>
<feature type="compositionally biased region" description="Gly residues" evidence="1">
    <location>
        <begin position="136"/>
        <end position="145"/>
    </location>
</feature>
<comment type="caution">
    <text evidence="2">The sequence shown here is derived from an EMBL/GenBank/DDBJ whole genome shotgun (WGS) entry which is preliminary data.</text>
</comment>
<feature type="region of interest" description="Disordered" evidence="1">
    <location>
        <begin position="1"/>
        <end position="53"/>
    </location>
</feature>
<feature type="compositionally biased region" description="Polar residues" evidence="1">
    <location>
        <begin position="34"/>
        <end position="48"/>
    </location>
</feature>
<feature type="region of interest" description="Disordered" evidence="1">
    <location>
        <begin position="131"/>
        <end position="206"/>
    </location>
</feature>
<dbReference type="Proteomes" id="UP001562354">
    <property type="component" value="Unassembled WGS sequence"/>
</dbReference>
<dbReference type="GeneID" id="95977307"/>
<keyword evidence="3" id="KW-1185">Reference proteome</keyword>
<dbReference type="EMBL" id="JBFMKM010000008">
    <property type="protein sequence ID" value="KAL1304642.1"/>
    <property type="molecule type" value="Genomic_DNA"/>
</dbReference>
<proteinExistence type="predicted"/>
<feature type="compositionally biased region" description="Polar residues" evidence="1">
    <location>
        <begin position="191"/>
        <end position="206"/>
    </location>
</feature>
<feature type="region of interest" description="Disordered" evidence="1">
    <location>
        <begin position="68"/>
        <end position="119"/>
    </location>
</feature>
<name>A0ABR3PF09_9PEZI</name>